<keyword evidence="10 18" id="KW-1133">Transmembrane helix</keyword>
<evidence type="ECO:0000256" key="13">
    <source>
        <dbReference type="ARBA" id="ARBA00023180"/>
    </source>
</evidence>
<reference evidence="20" key="1">
    <citation type="journal article" date="2020" name="Fungal Divers.">
        <title>Resolving the Mortierellaceae phylogeny through synthesis of multi-gene phylogenetics and phylogenomics.</title>
        <authorList>
            <person name="Vandepol N."/>
            <person name="Liber J."/>
            <person name="Desiro A."/>
            <person name="Na H."/>
            <person name="Kennedy M."/>
            <person name="Barry K."/>
            <person name="Grigoriev I.V."/>
            <person name="Miller A.N."/>
            <person name="O'Donnell K."/>
            <person name="Stajich J.E."/>
            <person name="Bonito G."/>
        </authorList>
    </citation>
    <scope>NUCLEOTIDE SEQUENCE</scope>
    <source>
        <strain evidence="20">NRRL 2591</strain>
    </source>
</reference>
<evidence type="ECO:0000256" key="7">
    <source>
        <dbReference type="ARBA" id="ARBA00022692"/>
    </source>
</evidence>
<organism evidence="20 21">
    <name type="scientific">Mortierella hygrophila</name>
    <dbReference type="NCBI Taxonomy" id="979708"/>
    <lineage>
        <taxon>Eukaryota</taxon>
        <taxon>Fungi</taxon>
        <taxon>Fungi incertae sedis</taxon>
        <taxon>Mucoromycota</taxon>
        <taxon>Mortierellomycotina</taxon>
        <taxon>Mortierellomycetes</taxon>
        <taxon>Mortierellales</taxon>
        <taxon>Mortierellaceae</taxon>
        <taxon>Mortierella</taxon>
    </lineage>
</organism>
<evidence type="ECO:0000259" key="19">
    <source>
        <dbReference type="PROSITE" id="PS50222"/>
    </source>
</evidence>
<keyword evidence="12 18" id="KW-0472">Membrane</keyword>
<feature type="transmembrane region" description="Helical" evidence="18">
    <location>
        <begin position="821"/>
        <end position="846"/>
    </location>
</feature>
<dbReference type="InterPro" id="IPR050599">
    <property type="entry name" value="VDCC_alpha-1_subunit"/>
</dbReference>
<keyword evidence="9" id="KW-0851">Voltage-gated channel</keyword>
<feature type="compositionally biased region" description="Low complexity" evidence="17">
    <location>
        <begin position="2047"/>
        <end position="2078"/>
    </location>
</feature>
<keyword evidence="2" id="KW-0813">Transport</keyword>
<evidence type="ECO:0000256" key="10">
    <source>
        <dbReference type="ARBA" id="ARBA00022989"/>
    </source>
</evidence>
<dbReference type="EMBL" id="JAAAXW010000006">
    <property type="protein sequence ID" value="KAF9551192.1"/>
    <property type="molecule type" value="Genomic_DNA"/>
</dbReference>
<feature type="compositionally biased region" description="Basic and acidic residues" evidence="17">
    <location>
        <begin position="182"/>
        <end position="194"/>
    </location>
</feature>
<keyword evidence="6" id="KW-0107">Calcium channel</keyword>
<comment type="subcellular location">
    <subcellularLocation>
        <location evidence="1">Cell membrane</location>
        <topology evidence="1">Multi-pass membrane protein</topology>
    </subcellularLocation>
</comment>
<keyword evidence="21" id="KW-1185">Reference proteome</keyword>
<dbReference type="InterPro" id="IPR018247">
    <property type="entry name" value="EF_Hand_1_Ca_BS"/>
</dbReference>
<evidence type="ECO:0000256" key="17">
    <source>
        <dbReference type="SAM" id="MobiDB-lite"/>
    </source>
</evidence>
<comment type="similarity">
    <text evidence="15">Belongs to the calcium channel alpha-1 subunit (TC 1.A.1.11) family.</text>
</comment>
<evidence type="ECO:0000256" key="6">
    <source>
        <dbReference type="ARBA" id="ARBA00022673"/>
    </source>
</evidence>
<accession>A0A9P6K8Q0</accession>
<dbReference type="SUPFAM" id="SSF81324">
    <property type="entry name" value="Voltage-gated potassium channels"/>
    <property type="match status" value="4"/>
</dbReference>
<dbReference type="Gene3D" id="1.10.238.10">
    <property type="entry name" value="EF-hand"/>
    <property type="match status" value="1"/>
</dbReference>
<protein>
    <recommendedName>
        <fullName evidence="16">Calcium-channel protein CCH1</fullName>
    </recommendedName>
</protein>
<feature type="transmembrane region" description="Helical" evidence="18">
    <location>
        <begin position="494"/>
        <end position="514"/>
    </location>
</feature>
<dbReference type="GO" id="GO:0008331">
    <property type="term" value="F:high voltage-gated calcium channel activity"/>
    <property type="evidence" value="ECO:0007669"/>
    <property type="project" value="TreeGrafter"/>
</dbReference>
<feature type="transmembrane region" description="Helical" evidence="18">
    <location>
        <begin position="1196"/>
        <end position="1220"/>
    </location>
</feature>
<gene>
    <name evidence="20" type="primary">CCH1_1</name>
    <name evidence="20" type="ORF">EC957_010078</name>
</gene>
<keyword evidence="11" id="KW-0406">Ion transport</keyword>
<keyword evidence="8" id="KW-0106">Calcium</keyword>
<feature type="transmembrane region" description="Helical" evidence="18">
    <location>
        <begin position="1117"/>
        <end position="1139"/>
    </location>
</feature>
<feature type="compositionally biased region" description="Low complexity" evidence="17">
    <location>
        <begin position="116"/>
        <end position="134"/>
    </location>
</feature>
<keyword evidence="13" id="KW-0325">Glycoprotein</keyword>
<evidence type="ECO:0000256" key="1">
    <source>
        <dbReference type="ARBA" id="ARBA00004651"/>
    </source>
</evidence>
<feature type="transmembrane region" description="Helical" evidence="18">
    <location>
        <begin position="767"/>
        <end position="784"/>
    </location>
</feature>
<dbReference type="GO" id="GO:0098703">
    <property type="term" value="P:calcium ion import across plasma membrane"/>
    <property type="evidence" value="ECO:0007669"/>
    <property type="project" value="TreeGrafter"/>
</dbReference>
<sequence>MVLGGPRYESIRDESQDNSNNDSNNNPTRSSAWPSLTRRPSDQSATDDFELSPVNDRTGLTSDRQHRPPFLDQDSQEDLLQASTMASSSQHLQPPEMHTRRPRRSNLSGSNISGDSSLRPKSTRSSTPSSRLASMKQVLGRASTRVIGLGESSRRQPHGADSTSVHSKRGLDEDNDEDEQDALNRLDGDQEARASMESNRTATSRPGEPSRIAMASSTGPPQGPPEPVWIEPPLEGRSLFIFGPDNSFRKMINRLLNQTWVELSLLVLLVANLAFLIIAVSSPMDRTDTVWGGHWTDYGLLAVFVIYTLEIGARIIVSGLVLYPQDGDKVRKLFGKKPRTDNLHDTNPTILRKSPEAQRARTMALQPQNSSAKLNEQSVPHSAGTTRATTIIDFAVGRQTTMMQFIPTYMDPLVAYKPQFIAAEGTQVPFLRHTFNRIDFIAVACYWVDFFLMITGVRGVYFFKAVAAMRTLRLLNITGGSATILHSLKKSAPLLVNIVLFIAFFFIIFSIIGVQAFKGSMSRRCVNAQNDSIVLSGVNCGGYYDLDNPGIKQSYLSADGEPSLTAAKGNICPQGFVCKDIGTNYENAISFDNIFSAMVPVYVLMTGQTWTDLMYSIMDAEYGWSSIYFVLVVLVMNFWILNLFVAVINEMFAKIRDDSANNSAFSSEKSDSKNQILNDSIKNFTYTESEQMSRRKKWVETLEGVWVVAIIVDLVFQCLPSYDTPSETLQRFARVELGFTVAFAVDIVIRFLVCLPMPMEFFNSRKNNVDLFLATVTLLIQIPPIKNSHIYIYLTVFQVVRIYRPIIYIERLRSLIQRVVGSWIGLLNLVMFIAVFVAVVSVMAGILFRENVDPNEDHMTFADFYVSYLAMYQIFSGENWTTILYSVMQPSAISQIVVATIFIIAFYSFANFVLLNMLIAIIMENFEGGTEASKHAQQILDFASKEGYSKRKEREFVLYLTKYLKPMPKSIGVDSSQSGWIHRMRKGLARQFLLVDNELFHSKELDPMVRTASDPTRRHHRRRSSQNFGPLELDQIDDNEHFRNLYGVQAPGTDESESIVEPVKSKKFFSMDSLRHRSFFIFGPDNKLRKMLQPMVTPGRGRRIEGVPENVLLSRPFNLIITIAILACVVVAAVTTPVWRFNQLASGEEETPLIIRVSDWFFPVFFTVEFLIRVIADGFIFTPDAYLKTLWNKIDFFVLLTLYAPWFANLGNSQGVARFFRSLKALRALRLINQSAYIKGTFHAVLVAGFPQLFDATLLSMSLIVPFAIYGMRMFSGQFYSCNDKSPSIERMEQCVGIFFDTGIEGLAEETGFYKPRVWSNPHVYSFDNFGDSFLIMFEIVSQEGWSGVMETARDAVGLGMQMKTDASRYNAMFFVLYNLAGGYFVSALFVAIVIENYTKRTGTAFMTANQRRWMDLKKLLGGIRMSKYMSTPPAGAIRGTLYNIVSPKRGWFVRLLTVVTIINGIVVATEHVDSPSWEVTKAWISLGLLMFYIVEIVFKIGGLGWSGYRKNRWNIYNGSVSIAAFVLTVCRIFWASSVPQPLIQTQKLLLTAILFRLVPRSNSLNQLFMTMAASINSIASLFGVWLVVFAVYGIMFMEIFGLTSYGPNSSDHANFRNTGAALLMMARMSTGEGWNDLMHDFAVERPYCVNDRLDYLFSDCGSTSWAYALFISFNIISMYIFTNMFIVVVMHNFSYVYQIAPGFSLINRDEIRAYKRVWAEVDRDRTGYIQEKDLTKFLMKLRGVFDVRIYSEEHSIAKLQSRLETAKPTSVKISARELEKNTTSQATQARKVLMLNQTSRRTTFNWEDEQKGTGTGKGAGQGQGLLDPSRPNLSYKLDVDYNLAAFNSAIANIDKENVHQKRKVYNFLYTEAIMSMEPIPGTELRKRRSRFFPWRSLGRQAGASAMAGAGGATSKAGPGSEAGDYEMGELGEDDTPEECLKGISFQKMLMILAHYKLIEDDQCLSIRDMFHHRQKMDRIHAHMSVIKIRSVLLKFLIRQRFLKHYRAVQRIQAMMGGASWSDNQPPIGGDPSSGSPPPPPPPAPTGPSSSSTSTPLASRSAPMVYSPSPAGAGVGSSQHNESMVQLPPAYSSVSSTSSSPSSRKQVRINVDDNVQDTRGRSTVAFSDSNVGGPGSSLSLKSVIEEDPIEPVQGGAMIDDLRSEWRTFISNHDMSVTGTTDAGQAAALQSSPGVFQIMDINTPRPTPRHEVLGLDYL</sequence>
<dbReference type="Proteomes" id="UP000723463">
    <property type="component" value="Unassembled WGS sequence"/>
</dbReference>
<feature type="transmembrane region" description="Helical" evidence="18">
    <location>
        <begin position="1160"/>
        <end position="1176"/>
    </location>
</feature>
<feature type="domain" description="EF-hand" evidence="19">
    <location>
        <begin position="1710"/>
        <end position="1745"/>
    </location>
</feature>
<feature type="transmembrane region" description="Helical" evidence="18">
    <location>
        <begin position="259"/>
        <end position="280"/>
    </location>
</feature>
<dbReference type="PANTHER" id="PTHR45628">
    <property type="entry name" value="VOLTAGE-DEPENDENT CALCIUM CHANNEL TYPE A SUBUNIT ALPHA-1"/>
    <property type="match status" value="1"/>
</dbReference>
<feature type="transmembrane region" description="Helical" evidence="18">
    <location>
        <begin position="1452"/>
        <end position="1471"/>
    </location>
</feature>
<feature type="compositionally biased region" description="Low complexity" evidence="17">
    <location>
        <begin position="1904"/>
        <end position="1920"/>
    </location>
</feature>
<evidence type="ECO:0000256" key="12">
    <source>
        <dbReference type="ARBA" id="ARBA00023136"/>
    </source>
</evidence>
<feature type="transmembrane region" description="Helical" evidence="18">
    <location>
        <begin position="300"/>
        <end position="323"/>
    </location>
</feature>
<keyword evidence="4" id="KW-0597">Phosphoprotein</keyword>
<keyword evidence="5" id="KW-0109">Calcium transport</keyword>
<feature type="region of interest" description="Disordered" evidence="17">
    <location>
        <begin position="1904"/>
        <end position="1931"/>
    </location>
</feature>
<dbReference type="GO" id="GO:0005509">
    <property type="term" value="F:calcium ion binding"/>
    <property type="evidence" value="ECO:0007669"/>
    <property type="project" value="InterPro"/>
</dbReference>
<evidence type="ECO:0000256" key="2">
    <source>
        <dbReference type="ARBA" id="ARBA00022448"/>
    </source>
</evidence>
<feature type="transmembrane region" description="Helical" evidence="18">
    <location>
        <begin position="589"/>
        <end position="607"/>
    </location>
</feature>
<feature type="transmembrane region" description="Helical" evidence="18">
    <location>
        <begin position="1483"/>
        <end position="1504"/>
    </location>
</feature>
<feature type="transmembrane region" description="Helical" evidence="18">
    <location>
        <begin position="627"/>
        <end position="648"/>
    </location>
</feature>
<feature type="region of interest" description="Disordered" evidence="17">
    <location>
        <begin position="1"/>
        <end position="228"/>
    </location>
</feature>
<evidence type="ECO:0000256" key="5">
    <source>
        <dbReference type="ARBA" id="ARBA00022568"/>
    </source>
</evidence>
<evidence type="ECO:0000256" key="14">
    <source>
        <dbReference type="ARBA" id="ARBA00023303"/>
    </source>
</evidence>
<feature type="compositionally biased region" description="Pro residues" evidence="17">
    <location>
        <begin position="2035"/>
        <end position="2046"/>
    </location>
</feature>
<feature type="transmembrane region" description="Helical" evidence="18">
    <location>
        <begin position="1666"/>
        <end position="1690"/>
    </location>
</feature>
<feature type="compositionally biased region" description="Polar residues" evidence="17">
    <location>
        <begin position="81"/>
        <end position="92"/>
    </location>
</feature>
<evidence type="ECO:0000256" key="15">
    <source>
        <dbReference type="ARBA" id="ARBA00061395"/>
    </source>
</evidence>
<evidence type="ECO:0000256" key="4">
    <source>
        <dbReference type="ARBA" id="ARBA00022553"/>
    </source>
</evidence>
<feature type="compositionally biased region" description="Low complexity" evidence="17">
    <location>
        <begin position="2092"/>
        <end position="2103"/>
    </location>
</feature>
<dbReference type="Gene3D" id="1.20.120.350">
    <property type="entry name" value="Voltage-gated potassium channels. Chain C"/>
    <property type="match status" value="3"/>
</dbReference>
<keyword evidence="7 18" id="KW-0812">Transmembrane</keyword>
<evidence type="ECO:0000256" key="3">
    <source>
        <dbReference type="ARBA" id="ARBA00022475"/>
    </source>
</evidence>
<feature type="transmembrane region" description="Helical" evidence="18">
    <location>
        <begin position="1516"/>
        <end position="1536"/>
    </location>
</feature>
<dbReference type="InterPro" id="IPR027359">
    <property type="entry name" value="Volt_channel_dom_sf"/>
</dbReference>
<dbReference type="GO" id="GO:0005891">
    <property type="term" value="C:voltage-gated calcium channel complex"/>
    <property type="evidence" value="ECO:0007669"/>
    <property type="project" value="TreeGrafter"/>
</dbReference>
<feature type="transmembrane region" description="Helical" evidence="18">
    <location>
        <begin position="1579"/>
        <end position="1601"/>
    </location>
</feature>
<dbReference type="FunFam" id="1.10.287.70:FF:000093">
    <property type="entry name" value="Calcium channel subunit Cch1"/>
    <property type="match status" value="1"/>
</dbReference>
<dbReference type="PROSITE" id="PS00018">
    <property type="entry name" value="EF_HAND_1"/>
    <property type="match status" value="1"/>
</dbReference>
<feature type="transmembrane region" description="Helical" evidence="18">
    <location>
        <begin position="737"/>
        <end position="755"/>
    </location>
</feature>
<dbReference type="Gene3D" id="1.10.287.70">
    <property type="match status" value="4"/>
</dbReference>
<evidence type="ECO:0000256" key="9">
    <source>
        <dbReference type="ARBA" id="ARBA00022882"/>
    </source>
</evidence>
<evidence type="ECO:0000313" key="21">
    <source>
        <dbReference type="Proteomes" id="UP000723463"/>
    </source>
</evidence>
<feature type="region of interest" description="Disordered" evidence="17">
    <location>
        <begin position="2018"/>
        <end position="2110"/>
    </location>
</feature>
<dbReference type="Pfam" id="PF00520">
    <property type="entry name" value="Ion_trans"/>
    <property type="match status" value="4"/>
</dbReference>
<dbReference type="InterPro" id="IPR002048">
    <property type="entry name" value="EF_hand_dom"/>
</dbReference>
<evidence type="ECO:0000256" key="8">
    <source>
        <dbReference type="ARBA" id="ARBA00022837"/>
    </source>
</evidence>
<feature type="transmembrane region" description="Helical" evidence="18">
    <location>
        <begin position="896"/>
        <end position="923"/>
    </location>
</feature>
<keyword evidence="14" id="KW-0407">Ion channel</keyword>
<evidence type="ECO:0000256" key="11">
    <source>
        <dbReference type="ARBA" id="ARBA00023065"/>
    </source>
</evidence>
<dbReference type="InterPro" id="IPR005821">
    <property type="entry name" value="Ion_trans_dom"/>
</dbReference>
<dbReference type="PANTHER" id="PTHR45628:SF7">
    <property type="entry name" value="VOLTAGE-DEPENDENT CALCIUM CHANNEL TYPE A SUBUNIT ALPHA-1"/>
    <property type="match status" value="1"/>
</dbReference>
<evidence type="ECO:0000256" key="16">
    <source>
        <dbReference type="ARBA" id="ARBA00067459"/>
    </source>
</evidence>
<feature type="transmembrane region" description="Helical" evidence="18">
    <location>
        <begin position="1372"/>
        <end position="1395"/>
    </location>
</feature>
<keyword evidence="3" id="KW-1003">Cell membrane</keyword>
<feature type="transmembrane region" description="Helical" evidence="18">
    <location>
        <begin position="440"/>
        <end position="463"/>
    </location>
</feature>
<feature type="compositionally biased region" description="Low complexity" evidence="17">
    <location>
        <begin position="17"/>
        <end position="26"/>
    </location>
</feature>
<dbReference type="PROSITE" id="PS50222">
    <property type="entry name" value="EF_HAND_2"/>
    <property type="match status" value="1"/>
</dbReference>
<feature type="compositionally biased region" description="Polar residues" evidence="17">
    <location>
        <begin position="105"/>
        <end position="115"/>
    </location>
</feature>
<evidence type="ECO:0000313" key="20">
    <source>
        <dbReference type="EMBL" id="KAF9551192.1"/>
    </source>
</evidence>
<evidence type="ECO:0000256" key="18">
    <source>
        <dbReference type="SAM" id="Phobius"/>
    </source>
</evidence>
<comment type="caution">
    <text evidence="20">The sequence shown here is derived from an EMBL/GenBank/DDBJ whole genome shotgun (WGS) entry which is preliminary data.</text>
</comment>
<proteinExistence type="inferred from homology"/>
<name>A0A9P6K8Q0_9FUNG</name>